<organism evidence="6 7">
    <name type="scientific">Streptomyces liangshanensis</name>
    <dbReference type="NCBI Taxonomy" id="2717324"/>
    <lineage>
        <taxon>Bacteria</taxon>
        <taxon>Bacillati</taxon>
        <taxon>Actinomycetota</taxon>
        <taxon>Actinomycetes</taxon>
        <taxon>Kitasatosporales</taxon>
        <taxon>Streptomycetaceae</taxon>
        <taxon>Streptomyces</taxon>
    </lineage>
</organism>
<keyword evidence="3" id="KW-0012">Acyltransferase</keyword>
<dbReference type="AlphaFoldDB" id="A0A6G9GUI3"/>
<keyword evidence="7" id="KW-1185">Reference proteome</keyword>
<gene>
    <name evidence="6" type="ORF">HA039_05720</name>
</gene>
<keyword evidence="2 4" id="KW-0808">Transferase</keyword>
<proteinExistence type="inferred from homology"/>
<name>A0A6G9GUI3_9ACTN</name>
<reference evidence="6 7" key="1">
    <citation type="submission" date="2020-03" db="EMBL/GenBank/DDBJ databases">
        <title>A novel species.</title>
        <authorList>
            <person name="Gao J."/>
        </authorList>
    </citation>
    <scope>NUCLEOTIDE SEQUENCE [LARGE SCALE GENOMIC DNA]</scope>
    <source>
        <strain evidence="6 7">QMT-12</strain>
    </source>
</reference>
<dbReference type="InterPro" id="IPR014030">
    <property type="entry name" value="Ketoacyl_synth_N"/>
</dbReference>
<dbReference type="PANTHER" id="PTHR11712:SF322">
    <property type="entry name" value="POLYKETIDE BETA-KETOACYL SYNTHASE 2-RELATED"/>
    <property type="match status" value="1"/>
</dbReference>
<evidence type="ECO:0000256" key="1">
    <source>
        <dbReference type="ARBA" id="ARBA00008467"/>
    </source>
</evidence>
<evidence type="ECO:0000256" key="4">
    <source>
        <dbReference type="RuleBase" id="RU003694"/>
    </source>
</evidence>
<dbReference type="SUPFAM" id="SSF53901">
    <property type="entry name" value="Thiolase-like"/>
    <property type="match status" value="2"/>
</dbReference>
<dbReference type="PANTHER" id="PTHR11712">
    <property type="entry name" value="POLYKETIDE SYNTHASE-RELATED"/>
    <property type="match status" value="1"/>
</dbReference>
<dbReference type="GO" id="GO:0006633">
    <property type="term" value="P:fatty acid biosynthetic process"/>
    <property type="evidence" value="ECO:0007669"/>
    <property type="project" value="TreeGrafter"/>
</dbReference>
<evidence type="ECO:0000313" key="6">
    <source>
        <dbReference type="EMBL" id="QIQ01854.1"/>
    </source>
</evidence>
<dbReference type="InterPro" id="IPR016039">
    <property type="entry name" value="Thiolase-like"/>
</dbReference>
<dbReference type="GO" id="GO:0004315">
    <property type="term" value="F:3-oxoacyl-[acyl-carrier-protein] synthase activity"/>
    <property type="evidence" value="ECO:0007669"/>
    <property type="project" value="TreeGrafter"/>
</dbReference>
<dbReference type="Proteomes" id="UP000501179">
    <property type="component" value="Chromosome"/>
</dbReference>
<dbReference type="Pfam" id="PF00109">
    <property type="entry name" value="ketoacyl-synt"/>
    <property type="match status" value="1"/>
</dbReference>
<evidence type="ECO:0000256" key="3">
    <source>
        <dbReference type="ARBA" id="ARBA00023315"/>
    </source>
</evidence>
<feature type="domain" description="Ketosynthase family 3 (KS3)" evidence="5">
    <location>
        <begin position="2"/>
        <end position="404"/>
    </location>
</feature>
<dbReference type="InterPro" id="IPR000794">
    <property type="entry name" value="Beta-ketoacyl_synthase"/>
</dbReference>
<evidence type="ECO:0000259" key="5">
    <source>
        <dbReference type="PROSITE" id="PS52004"/>
    </source>
</evidence>
<dbReference type="Gene3D" id="3.40.47.10">
    <property type="match status" value="2"/>
</dbReference>
<dbReference type="SMART" id="SM00825">
    <property type="entry name" value="PKS_KS"/>
    <property type="match status" value="1"/>
</dbReference>
<dbReference type="PROSITE" id="PS52004">
    <property type="entry name" value="KS3_2"/>
    <property type="match status" value="1"/>
</dbReference>
<sequence>MKQDVVVTGVDVVAPNGVGTEAYWAATLKGVSAIRPITRFDASDYPVRLAGEVPEFEGESAFPKRLVPQTDRLTRLAMLCADAALADARVDPAALSAYAVGAAVSSSTGGLHFGQEQLQLLWGTGWEAVSPYMSFAWYYAVNTGQISIKNGLRGPGGVVVSEQAGGLDSIAFARRRVRQGTPVMTTGGFDSMLCPYGVSTVSTATGVSRSDDPERAYLPFHAGSPGFVPGEGGAVLVLESRTGAVERGAPQVYGTVAGHGAAFEPPGSDSPGDGLVRAARSALRDAGLSAGDVDVVFADAAGSVPLDLAETAALVELFGPGGVPVSAPKALVGRLLSGGAALDAVAALLCLRDGVVPALPEVAADTVDPRVDLVVGEPRALESRTALVLARGHGGFASAMVLTGA</sequence>
<evidence type="ECO:0000313" key="7">
    <source>
        <dbReference type="Proteomes" id="UP000501179"/>
    </source>
</evidence>
<dbReference type="KEGG" id="slia:HA039_05720"/>
<dbReference type="EMBL" id="CP050177">
    <property type="protein sequence ID" value="QIQ01854.1"/>
    <property type="molecule type" value="Genomic_DNA"/>
</dbReference>
<dbReference type="InterPro" id="IPR020841">
    <property type="entry name" value="PKS_Beta-ketoAc_synthase_dom"/>
</dbReference>
<comment type="similarity">
    <text evidence="1 4">Belongs to the thiolase-like superfamily. Beta-ketoacyl-ACP synthases family.</text>
</comment>
<dbReference type="InterPro" id="IPR014031">
    <property type="entry name" value="Ketoacyl_synth_C"/>
</dbReference>
<dbReference type="Pfam" id="PF02801">
    <property type="entry name" value="Ketoacyl-synt_C"/>
    <property type="match status" value="1"/>
</dbReference>
<evidence type="ECO:0000256" key="2">
    <source>
        <dbReference type="ARBA" id="ARBA00022679"/>
    </source>
</evidence>
<accession>A0A6G9GUI3</accession>
<protein>
    <submittedName>
        <fullName evidence="6">Ketosynthase chain-length factor</fullName>
    </submittedName>
</protein>